<dbReference type="OrthoDB" id="9816455at2"/>
<dbReference type="InterPro" id="IPR036465">
    <property type="entry name" value="vWFA_dom_sf"/>
</dbReference>
<dbReference type="SUPFAM" id="SSF53300">
    <property type="entry name" value="vWA-like"/>
    <property type="match status" value="1"/>
</dbReference>
<feature type="compositionally biased region" description="Basic and acidic residues" evidence="1">
    <location>
        <begin position="130"/>
        <end position="140"/>
    </location>
</feature>
<name>A0A1H3GTV9_9FIRM</name>
<dbReference type="Proteomes" id="UP000183918">
    <property type="component" value="Unassembled WGS sequence"/>
</dbReference>
<dbReference type="PROSITE" id="PS50234">
    <property type="entry name" value="VWFA"/>
    <property type="match status" value="1"/>
</dbReference>
<feature type="domain" description="VWFA" evidence="3">
    <location>
        <begin position="601"/>
        <end position="765"/>
    </location>
</feature>
<organism evidence="5 6">
    <name type="scientific">Lachnobacterium bovis DSM 14045</name>
    <dbReference type="NCBI Taxonomy" id="1122142"/>
    <lineage>
        <taxon>Bacteria</taxon>
        <taxon>Bacillati</taxon>
        <taxon>Bacillota</taxon>
        <taxon>Clostridia</taxon>
        <taxon>Lachnospirales</taxon>
        <taxon>Lachnospiraceae</taxon>
        <taxon>Lachnobacterium</taxon>
    </lineage>
</organism>
<dbReference type="InterPro" id="IPR011658">
    <property type="entry name" value="PA14_dom"/>
</dbReference>
<accession>A0A1H3GTV9</accession>
<evidence type="ECO:0000259" key="3">
    <source>
        <dbReference type="PROSITE" id="PS50234"/>
    </source>
</evidence>
<dbReference type="SMART" id="SM00327">
    <property type="entry name" value="VWA"/>
    <property type="match status" value="1"/>
</dbReference>
<evidence type="ECO:0000259" key="4">
    <source>
        <dbReference type="PROSITE" id="PS51820"/>
    </source>
</evidence>
<feature type="chain" id="PRO_5010179709" evidence="2">
    <location>
        <begin position="30"/>
        <end position="1239"/>
    </location>
</feature>
<dbReference type="PROSITE" id="PS51820">
    <property type="entry name" value="PA14"/>
    <property type="match status" value="1"/>
</dbReference>
<proteinExistence type="predicted"/>
<feature type="compositionally biased region" description="Polar residues" evidence="1">
    <location>
        <begin position="143"/>
        <end position="155"/>
    </location>
</feature>
<evidence type="ECO:0000313" key="6">
    <source>
        <dbReference type="Proteomes" id="UP000183918"/>
    </source>
</evidence>
<dbReference type="InterPro" id="IPR037524">
    <property type="entry name" value="PA14/GLEYA"/>
</dbReference>
<feature type="compositionally biased region" description="Polar residues" evidence="1">
    <location>
        <begin position="29"/>
        <end position="43"/>
    </location>
</feature>
<sequence>MKPRTVCKKSLAVILAGLMMMGNIGSAGAESSSNSDPSNQQVETAYKSPVRVSLFKYKTKPDKTAQPSALREEATEKEESTQKAENETEKNESVTEKKADNNNTSDQSLNENKSAQEEGTDTEQPAPKSSDSEQPTRGEADNGSVNEETNGTGTEYQTINEYNYYTRGDKKALQFIGGGATVLDETGFNKCINGTAYQGIFADNLVNGALVESPGVHTLPLFSTTNYNSDKTYYYTDEDPYVTGYYNIDTTKLYIKSSDGEYSYDSDKNEAIFDPETGEIAAGGTPTEAGSFFPFENKTGEKFHFGVMTDFNFVVPESEKNNTSDDKYIFEFSADDDLCAYIDGTKVVDVGGIHDAVTAKLNVITGVVEYYNKDGGTAAIIKVNENSNQNVQQEQSSTTGYADGNAHRMQVFYLERGAGKGTLRMKFRPAENTEDISAVKTAKLLSEKDRTYQINIGVAAKPIEHSEKRNSNIVLVLDTSNSMLYRNVMALSGTRKEVFEKLDTLDKSRTYSSEKLNGIGNCCPDTLDSALSKTDKKTLESLLGISYVKNDSKCYGRVKENTTLLRYEGGAWYRYYFNITRGLFGVITNVKLDRRKVKEDDCPTELYTTGMETMKQATKELVDNIDGESNLGIVLFDTKAKALQNIVNVSANRESIKNKVDDITRVGSGATYPSYGLTEAENQFNSGQDILNDKDNHLIFFSDGAAQDYNSTVTVANRMKTNGVTIWGIDAVSEVGGIVRSISSEGKVINVNGIENLSEAFTTALISIEKQKGEIVDYIDDRFELVKSDNTLYKVGDEIVSGNIKGIVVGTGGVVKGIRWSNQELEDLDADGKTKWNVSFKLKAKDSYLGGYSIPTNGSSSCVIVGNSIKQLDMPTVDVPLKAGKFADKDETYLLGTKLKNVWKTVRSLTDQGESKLSDFAVDNDVLAKLTSQINESNTTSTITELYNYGSADDADGVIEYTLETNGTNTCEDHRLDKEGKHVETYKLTTVYKPYSGEERRNKLLDIYSSRLGNYVNFLAPGQTVDASGTYSVNVVPASLEISKVISKADYEKAKKYGDATFTFKILYTPLSDDDESRLNDKTVELYKTVRFTDKENYTLKETEDGEGYIISTSIKNLTKGYYVVSELSTMGYKLDDVKSTGSFAKTNENNKTVEISFKDNNKPLDGNYEDLCRSYSATAKFINSMNHSEKPTDTDAVKNTFDLGGSASSTEIVDNDGENEYRVYLIDIINKANEKVEN</sequence>
<evidence type="ECO:0000256" key="2">
    <source>
        <dbReference type="SAM" id="SignalP"/>
    </source>
</evidence>
<feature type="compositionally biased region" description="Basic and acidic residues" evidence="1">
    <location>
        <begin position="70"/>
        <end position="100"/>
    </location>
</feature>
<dbReference type="InterPro" id="IPR002035">
    <property type="entry name" value="VWF_A"/>
</dbReference>
<evidence type="ECO:0000313" key="5">
    <source>
        <dbReference type="EMBL" id="SDY05779.1"/>
    </source>
</evidence>
<evidence type="ECO:0000256" key="1">
    <source>
        <dbReference type="SAM" id="MobiDB-lite"/>
    </source>
</evidence>
<dbReference type="Pfam" id="PF00092">
    <property type="entry name" value="VWA"/>
    <property type="match status" value="1"/>
</dbReference>
<reference evidence="5 6" key="1">
    <citation type="submission" date="2016-10" db="EMBL/GenBank/DDBJ databases">
        <authorList>
            <person name="de Groot N.N."/>
        </authorList>
    </citation>
    <scope>NUCLEOTIDE SEQUENCE [LARGE SCALE GENOMIC DNA]</scope>
    <source>
        <strain evidence="5 6">DSM 14045</strain>
    </source>
</reference>
<feature type="compositionally biased region" description="Polar residues" evidence="1">
    <location>
        <begin position="101"/>
        <end position="113"/>
    </location>
</feature>
<dbReference type="CDD" id="cd00198">
    <property type="entry name" value="vWFA"/>
    <property type="match status" value="1"/>
</dbReference>
<feature type="region of interest" description="Disordered" evidence="1">
    <location>
        <begin position="24"/>
        <end position="155"/>
    </location>
</feature>
<gene>
    <name evidence="5" type="ORF">SAMN02910414_00627</name>
</gene>
<keyword evidence="2" id="KW-0732">Signal</keyword>
<feature type="domain" description="PA14" evidence="4">
    <location>
        <begin position="263"/>
        <end position="443"/>
    </location>
</feature>
<dbReference type="AlphaFoldDB" id="A0A1H3GTV9"/>
<dbReference type="STRING" id="1122142.SAMN02910414_00627"/>
<dbReference type="Pfam" id="PF07691">
    <property type="entry name" value="PA14"/>
    <property type="match status" value="1"/>
</dbReference>
<keyword evidence="6" id="KW-1185">Reference proteome</keyword>
<dbReference type="EMBL" id="FNPG01000007">
    <property type="protein sequence ID" value="SDY05779.1"/>
    <property type="molecule type" value="Genomic_DNA"/>
</dbReference>
<dbReference type="Gene3D" id="3.40.50.410">
    <property type="entry name" value="von Willebrand factor, type A domain"/>
    <property type="match status" value="1"/>
</dbReference>
<protein>
    <submittedName>
        <fullName evidence="5">Fibro-slime domain-containing protein</fullName>
    </submittedName>
</protein>
<dbReference type="RefSeq" id="WP_074716097.1">
    <property type="nucleotide sequence ID" value="NZ_FNPG01000007.1"/>
</dbReference>
<feature type="signal peptide" evidence="2">
    <location>
        <begin position="1"/>
        <end position="29"/>
    </location>
</feature>